<protein>
    <submittedName>
        <fullName evidence="1">Type I phosphodiesterase / nucleotide pyrophosphatase</fullName>
    </submittedName>
</protein>
<dbReference type="GO" id="GO:0016787">
    <property type="term" value="F:hydrolase activity"/>
    <property type="evidence" value="ECO:0007669"/>
    <property type="project" value="UniProtKB-ARBA"/>
</dbReference>
<sequence length="409" mass="42756">MFEDDRATALAADEFADGMVRPDYGGYCFSGVPAAAADRLGVDLGDGLPEDAFAASHTDPAHVVVLFVDALGYRQFERVAGDVPFLRAFQESGRVTPLTSTYPSETAACVTTMATATDPVEHGLLGWHGYDPESDAVYETLPYAASDGGEISVSPEDLFDAEPVYGRLADAGVNPHVVGPDYGSGYDDAGQSVASAHHYERTTEFALALRDTLRAADAPSYTYAYYPLVDSAAHEYGPGSDHADAQAAAVGDALERALGSLDDAVAAETLVCLVADHGQVDVRDSTASLAETGVSEHVETDRSGTPLALGGPRNLHLRVTDEAAARESLTDLDAVVLGRDEALDAGLWGRGEPGAAFERNAGDLLVIPRDGMLLPSSDDADWGLAGMHGGLDPREAVVPFGVAWASALA</sequence>
<dbReference type="EMBL" id="FOJA01000001">
    <property type="protein sequence ID" value="SEV87628.1"/>
    <property type="molecule type" value="Genomic_DNA"/>
</dbReference>
<evidence type="ECO:0000313" key="2">
    <source>
        <dbReference type="Proteomes" id="UP000198518"/>
    </source>
</evidence>
<organism evidence="1 2">
    <name type="scientific">Halobacterium jilantaiense</name>
    <dbReference type="NCBI Taxonomy" id="355548"/>
    <lineage>
        <taxon>Archaea</taxon>
        <taxon>Methanobacteriati</taxon>
        <taxon>Methanobacteriota</taxon>
        <taxon>Stenosarchaea group</taxon>
        <taxon>Halobacteria</taxon>
        <taxon>Halobacteriales</taxon>
        <taxon>Halobacteriaceae</taxon>
        <taxon>Halobacterium</taxon>
    </lineage>
</organism>
<gene>
    <name evidence="1" type="ORF">SAMN04487945_0061</name>
</gene>
<proteinExistence type="predicted"/>
<dbReference type="STRING" id="355548.SAMN04487945_0061"/>
<dbReference type="RefSeq" id="WP_089667157.1">
    <property type="nucleotide sequence ID" value="NZ_FOJA01000001.1"/>
</dbReference>
<dbReference type="InterPro" id="IPR017850">
    <property type="entry name" value="Alkaline_phosphatase_core_sf"/>
</dbReference>
<name>A0A1I0MHT9_9EURY</name>
<reference evidence="1 2" key="1">
    <citation type="submission" date="2016-10" db="EMBL/GenBank/DDBJ databases">
        <authorList>
            <person name="de Groot N.N."/>
        </authorList>
    </citation>
    <scope>NUCLEOTIDE SEQUENCE [LARGE SCALE GENOMIC DNA]</scope>
    <source>
        <strain evidence="1 2">CGMCC 1.5337</strain>
    </source>
</reference>
<dbReference type="InterPro" id="IPR002591">
    <property type="entry name" value="Phosphodiest/P_Trfase"/>
</dbReference>
<dbReference type="SUPFAM" id="SSF53649">
    <property type="entry name" value="Alkaline phosphatase-like"/>
    <property type="match status" value="1"/>
</dbReference>
<dbReference type="Gene3D" id="3.40.720.10">
    <property type="entry name" value="Alkaline Phosphatase, subunit A"/>
    <property type="match status" value="1"/>
</dbReference>
<keyword evidence="2" id="KW-1185">Reference proteome</keyword>
<dbReference type="OrthoDB" id="33550at2157"/>
<dbReference type="Proteomes" id="UP000198518">
    <property type="component" value="Unassembled WGS sequence"/>
</dbReference>
<evidence type="ECO:0000313" key="1">
    <source>
        <dbReference type="EMBL" id="SEV87628.1"/>
    </source>
</evidence>
<dbReference type="AlphaFoldDB" id="A0A1I0MHT9"/>
<dbReference type="PANTHER" id="PTHR10151">
    <property type="entry name" value="ECTONUCLEOTIDE PYROPHOSPHATASE/PHOSPHODIESTERASE"/>
    <property type="match status" value="1"/>
</dbReference>
<dbReference type="PANTHER" id="PTHR10151:SF120">
    <property type="entry name" value="BIS(5'-ADENOSYL)-TRIPHOSPHATASE"/>
    <property type="match status" value="1"/>
</dbReference>
<accession>A0A1I0MHT9</accession>
<dbReference type="Pfam" id="PF01663">
    <property type="entry name" value="Phosphodiest"/>
    <property type="match status" value="1"/>
</dbReference>